<dbReference type="EMBL" id="VSSQ01018127">
    <property type="protein sequence ID" value="MPM61054.1"/>
    <property type="molecule type" value="Genomic_DNA"/>
</dbReference>
<sequence length="132" mass="14889">MTQRHIIGNRPEFTCFNQIQIHLLLRHGILAEQDPSIQFSVDGLNHLTLSPTTCPFMHDGNDIVVRSDDPDGGTMSGHPTLFLPDFQQHAIDTLFCTGPWIQVVGEHLIHTVQSIVDNHLFSLEMSMTECRD</sequence>
<evidence type="ECO:0000313" key="1">
    <source>
        <dbReference type="EMBL" id="MPM61054.1"/>
    </source>
</evidence>
<proteinExistence type="predicted"/>
<comment type="caution">
    <text evidence="1">The sequence shown here is derived from an EMBL/GenBank/DDBJ whole genome shotgun (WGS) entry which is preliminary data.</text>
</comment>
<accession>A0A645BH22</accession>
<protein>
    <submittedName>
        <fullName evidence="1">Uncharacterized protein</fullName>
    </submittedName>
</protein>
<reference evidence="1" key="1">
    <citation type="submission" date="2019-08" db="EMBL/GenBank/DDBJ databases">
        <authorList>
            <person name="Kucharzyk K."/>
            <person name="Murdoch R.W."/>
            <person name="Higgins S."/>
            <person name="Loffler F."/>
        </authorList>
    </citation>
    <scope>NUCLEOTIDE SEQUENCE</scope>
</reference>
<organism evidence="1">
    <name type="scientific">bioreactor metagenome</name>
    <dbReference type="NCBI Taxonomy" id="1076179"/>
    <lineage>
        <taxon>unclassified sequences</taxon>
        <taxon>metagenomes</taxon>
        <taxon>ecological metagenomes</taxon>
    </lineage>
</organism>
<gene>
    <name evidence="1" type="ORF">SDC9_107908</name>
</gene>
<name>A0A645BH22_9ZZZZ</name>
<dbReference type="AlphaFoldDB" id="A0A645BH22"/>